<proteinExistence type="predicted"/>
<feature type="compositionally biased region" description="Pro residues" evidence="1">
    <location>
        <begin position="470"/>
        <end position="493"/>
    </location>
</feature>
<evidence type="ECO:0000256" key="1">
    <source>
        <dbReference type="SAM" id="MobiDB-lite"/>
    </source>
</evidence>
<evidence type="ECO:0000313" key="4">
    <source>
        <dbReference type="Proteomes" id="UP001240150"/>
    </source>
</evidence>
<keyword evidence="2" id="KW-1133">Transmembrane helix</keyword>
<keyword evidence="4" id="KW-1185">Reference proteome</keyword>
<reference evidence="3 4" key="1">
    <citation type="submission" date="2023-06" db="EMBL/GenBank/DDBJ databases">
        <authorList>
            <person name="Yushchuk O."/>
            <person name="Binda E."/>
            <person name="Ruckert-Reed C."/>
            <person name="Fedorenko V."/>
            <person name="Kalinowski J."/>
            <person name="Marinelli F."/>
        </authorList>
    </citation>
    <scope>NUCLEOTIDE SEQUENCE [LARGE SCALE GENOMIC DNA]</scope>
    <source>
        <strain evidence="3 4">NRRL 3884</strain>
    </source>
</reference>
<dbReference type="RefSeq" id="WP_284918570.1">
    <property type="nucleotide sequence ID" value="NZ_CP126980.1"/>
</dbReference>
<feature type="transmembrane region" description="Helical" evidence="2">
    <location>
        <begin position="535"/>
        <end position="559"/>
    </location>
</feature>
<organism evidence="3 4">
    <name type="scientific">Actinoplanes oblitus</name>
    <dbReference type="NCBI Taxonomy" id="3040509"/>
    <lineage>
        <taxon>Bacteria</taxon>
        <taxon>Bacillati</taxon>
        <taxon>Actinomycetota</taxon>
        <taxon>Actinomycetes</taxon>
        <taxon>Micromonosporales</taxon>
        <taxon>Micromonosporaceae</taxon>
        <taxon>Actinoplanes</taxon>
    </lineage>
</organism>
<dbReference type="Proteomes" id="UP001240150">
    <property type="component" value="Chromosome"/>
</dbReference>
<dbReference type="SUPFAM" id="SSF63411">
    <property type="entry name" value="LuxS/MPP-like metallohydrolase"/>
    <property type="match status" value="2"/>
</dbReference>
<evidence type="ECO:0000313" key="3">
    <source>
        <dbReference type="EMBL" id="WIM97198.1"/>
    </source>
</evidence>
<feature type="region of interest" description="Disordered" evidence="1">
    <location>
        <begin position="465"/>
        <end position="496"/>
    </location>
</feature>
<keyword evidence="2" id="KW-0472">Membrane</keyword>
<protein>
    <submittedName>
        <fullName evidence="3">Insulinase family protein</fullName>
    </submittedName>
</protein>
<evidence type="ECO:0000256" key="2">
    <source>
        <dbReference type="SAM" id="Phobius"/>
    </source>
</evidence>
<keyword evidence="2" id="KW-0812">Transmembrane</keyword>
<dbReference type="Gene3D" id="3.30.830.10">
    <property type="entry name" value="Metalloenzyme, LuxS/M16 peptidase-like"/>
    <property type="match status" value="2"/>
</dbReference>
<feature type="transmembrane region" description="Helical" evidence="2">
    <location>
        <begin position="503"/>
        <end position="523"/>
    </location>
</feature>
<sequence length="568" mass="59397">MITTHQVSGVPVLLAPTTGAMHAGLAFRVGFADEPLAKRGITHLIEHLALHAFGVTDHHYNGATGTEYTYFHTRGTEADVVAFLNGVCAALRDLPMQRLEVEKEILRTEENGRAEGPAERLALWRHGARDFGMPAYPEWGLTGLTPDDLRAWVAHYFTTENAALWIAGPGVPAGLDLTLPRGVRRPAPAASSALPVRPASFAGPANVVAWNAAVPHRPAAAVFSGVLERTLFRSLRQDSGISYTVQSDVAVRGDGTAVVTAVADALPEKQAAVLGGFVDVLAAARLGRFDPADVAGVVNQRITELTSAEETGARLPAQVFNLLAGRPVEQLDRMLAGLRAVTPAEVAEVGRMAVADGLLMTPGRTTADWAGYTPAPEGSPAAAPGAVHPSLERPDLRLVAGEQGVSLVDGDSVATVWFDRCAAMLTWPDGARRLIGDDGVQVHLEPTLFAGGPAVVAALDSRVRPGLRAPMPPRDPSRVPSPRPAAQPVPSAPARPAGRAGSVALLVVLSLVIVLCGGLGVLMGADAVAEREDRAYAIGIAVVGLGFAVAAGFGVRGVLRRRRGNLTN</sequence>
<accession>A0ABY8WKZ8</accession>
<name>A0ABY8WKZ8_9ACTN</name>
<gene>
    <name evidence="3" type="ORF">ACTOB_000700</name>
</gene>
<dbReference type="InterPro" id="IPR011249">
    <property type="entry name" value="Metalloenz_LuxS/M16"/>
</dbReference>
<dbReference type="EMBL" id="CP126980">
    <property type="protein sequence ID" value="WIM97198.1"/>
    <property type="molecule type" value="Genomic_DNA"/>
</dbReference>